<organism evidence="4 5">
    <name type="scientific">Astrephomene gubernaculifera</name>
    <dbReference type="NCBI Taxonomy" id="47775"/>
    <lineage>
        <taxon>Eukaryota</taxon>
        <taxon>Viridiplantae</taxon>
        <taxon>Chlorophyta</taxon>
        <taxon>core chlorophytes</taxon>
        <taxon>Chlorophyceae</taxon>
        <taxon>CS clade</taxon>
        <taxon>Chlamydomonadales</taxon>
        <taxon>Astrephomenaceae</taxon>
        <taxon>Astrephomene</taxon>
    </lineage>
</organism>
<dbReference type="SUPFAM" id="SSF103511">
    <property type="entry name" value="Chlorophyll a-b binding protein"/>
    <property type="match status" value="1"/>
</dbReference>
<dbReference type="EMBL" id="BMAR01000023">
    <property type="protein sequence ID" value="GFR48335.1"/>
    <property type="molecule type" value="Genomic_DNA"/>
</dbReference>
<evidence type="ECO:0000256" key="1">
    <source>
        <dbReference type="ARBA" id="ARBA00004229"/>
    </source>
</evidence>
<protein>
    <recommendedName>
        <fullName evidence="6">Early light-induced protein</fullName>
    </recommendedName>
</protein>
<dbReference type="Gene3D" id="1.10.3460.10">
    <property type="entry name" value="Chlorophyll a/b binding protein domain"/>
    <property type="match status" value="1"/>
</dbReference>
<comment type="subcellular location">
    <subcellularLocation>
        <location evidence="1">Plastid</location>
        <location evidence="1">Chloroplast</location>
    </subcellularLocation>
</comment>
<dbReference type="AlphaFoldDB" id="A0AAD3HPX0"/>
<name>A0AAD3HPX0_9CHLO</name>
<proteinExistence type="predicted"/>
<keyword evidence="3" id="KW-0934">Plastid</keyword>
<accession>A0AAD3HPX0</accession>
<evidence type="ECO:0000256" key="3">
    <source>
        <dbReference type="ARBA" id="ARBA00022640"/>
    </source>
</evidence>
<dbReference type="Pfam" id="PF00504">
    <property type="entry name" value="Chloroa_b-bind"/>
    <property type="match status" value="1"/>
</dbReference>
<reference evidence="4 5" key="1">
    <citation type="journal article" date="2021" name="Sci. Rep.">
        <title>Genome sequencing of the multicellular alga Astrephomene provides insights into convergent evolution of germ-soma differentiation.</title>
        <authorList>
            <person name="Yamashita S."/>
            <person name="Yamamoto K."/>
            <person name="Matsuzaki R."/>
            <person name="Suzuki S."/>
            <person name="Yamaguchi H."/>
            <person name="Hirooka S."/>
            <person name="Minakuchi Y."/>
            <person name="Miyagishima S."/>
            <person name="Kawachi M."/>
            <person name="Toyoda A."/>
            <person name="Nozaki H."/>
        </authorList>
    </citation>
    <scope>NUCLEOTIDE SEQUENCE [LARGE SCALE GENOMIC DNA]</scope>
    <source>
        <strain evidence="4 5">NIES-4017</strain>
    </source>
</reference>
<keyword evidence="2" id="KW-0150">Chloroplast</keyword>
<evidence type="ECO:0008006" key="6">
    <source>
        <dbReference type="Google" id="ProtNLM"/>
    </source>
</evidence>
<feature type="non-terminal residue" evidence="4">
    <location>
        <position position="324"/>
    </location>
</feature>
<dbReference type="InterPro" id="IPR022796">
    <property type="entry name" value="Chloroa_b-bind"/>
</dbReference>
<comment type="caution">
    <text evidence="4">The sequence shown here is derived from an EMBL/GenBank/DDBJ whole genome shotgun (WGS) entry which is preliminary data.</text>
</comment>
<sequence length="324" mass="34792">ECIFAKAVNYTEYSGSILLTLARGRKLAIQGSAGMLPSMRSCLKPLKHGVSPLRHTHAPHSILVPRFASSAATVSLASFAPTQAPAQQYPDPSQQQLDFVDTRTWEKINLTRATMEELQGIPLQKSTDNGYNLTISYEPASDELIVIDYSKGLRFPAVFGPDNRVRVDLASPVPTAVIGLSFEALSDVLRADSPAAELLNGRAAMLGIFLGLFGEVMHGDIVVRQLFSSEGAYNAMLVGALVLAASVAPAILGRVPVQSVFPSDDNPPPQLPGDLPNVWNYNAERLNGRVAMVGFLGLMVSEMLSARQCGLLTKLLSEAGNWSC</sequence>
<dbReference type="Proteomes" id="UP001054857">
    <property type="component" value="Unassembled WGS sequence"/>
</dbReference>
<evidence type="ECO:0000256" key="2">
    <source>
        <dbReference type="ARBA" id="ARBA00022528"/>
    </source>
</evidence>
<evidence type="ECO:0000313" key="5">
    <source>
        <dbReference type="Proteomes" id="UP001054857"/>
    </source>
</evidence>
<gene>
    <name evidence="4" type="ORF">Agub_g10222</name>
</gene>
<keyword evidence="5" id="KW-1185">Reference proteome</keyword>
<dbReference type="GO" id="GO:0009507">
    <property type="term" value="C:chloroplast"/>
    <property type="evidence" value="ECO:0007669"/>
    <property type="project" value="UniProtKB-SubCell"/>
</dbReference>
<evidence type="ECO:0000313" key="4">
    <source>
        <dbReference type="EMBL" id="GFR48335.1"/>
    </source>
</evidence>